<proteinExistence type="predicted"/>
<protein>
    <submittedName>
        <fullName evidence="1">Uncharacterized protein</fullName>
    </submittedName>
</protein>
<accession>A0AAV6NHJ6</accession>
<dbReference type="AlphaFoldDB" id="A0AAV6NHJ6"/>
<evidence type="ECO:0000313" key="2">
    <source>
        <dbReference type="Proteomes" id="UP000685013"/>
    </source>
</evidence>
<gene>
    <name evidence="1" type="ORF">SDJN03_10202</name>
</gene>
<keyword evidence="2" id="KW-1185">Reference proteome</keyword>
<dbReference type="EMBL" id="JAGKQH010000006">
    <property type="protein sequence ID" value="KAG6597022.1"/>
    <property type="molecule type" value="Genomic_DNA"/>
</dbReference>
<evidence type="ECO:0000313" key="1">
    <source>
        <dbReference type="EMBL" id="KAG6597022.1"/>
    </source>
</evidence>
<dbReference type="Proteomes" id="UP000685013">
    <property type="component" value="Chromosome 6"/>
</dbReference>
<comment type="caution">
    <text evidence="1">The sequence shown here is derived from an EMBL/GenBank/DDBJ whole genome shotgun (WGS) entry which is preliminary data.</text>
</comment>
<feature type="non-terminal residue" evidence="1">
    <location>
        <position position="1"/>
    </location>
</feature>
<organism evidence="1 2">
    <name type="scientific">Cucurbita argyrosperma subsp. sororia</name>
    <dbReference type="NCBI Taxonomy" id="37648"/>
    <lineage>
        <taxon>Eukaryota</taxon>
        <taxon>Viridiplantae</taxon>
        <taxon>Streptophyta</taxon>
        <taxon>Embryophyta</taxon>
        <taxon>Tracheophyta</taxon>
        <taxon>Spermatophyta</taxon>
        <taxon>Magnoliopsida</taxon>
        <taxon>eudicotyledons</taxon>
        <taxon>Gunneridae</taxon>
        <taxon>Pentapetalae</taxon>
        <taxon>rosids</taxon>
        <taxon>fabids</taxon>
        <taxon>Cucurbitales</taxon>
        <taxon>Cucurbitaceae</taxon>
        <taxon>Cucurbiteae</taxon>
        <taxon>Cucurbita</taxon>
    </lineage>
</organism>
<name>A0AAV6NHJ6_9ROSI</name>
<sequence length="124" mass="14015">MGGGGSISMVMVRGRRRMDPVIYLLAEKVDAESNESDAEARSGMSELIGEHRMLPPLVCPPEELSSRSQRLIRHCKTALISLSLRSFTSSWMGADRHFLLSSLFSLPSYYFKLLYYPLILFLDL</sequence>
<reference evidence="1 2" key="1">
    <citation type="journal article" date="2021" name="Hortic Res">
        <title>The domestication of Cucurbita argyrosperma as revealed by the genome of its wild relative.</title>
        <authorList>
            <person name="Barrera-Redondo J."/>
            <person name="Sanchez-de la Vega G."/>
            <person name="Aguirre-Liguori J.A."/>
            <person name="Castellanos-Morales G."/>
            <person name="Gutierrez-Guerrero Y.T."/>
            <person name="Aguirre-Dugua X."/>
            <person name="Aguirre-Planter E."/>
            <person name="Tenaillon M.I."/>
            <person name="Lira-Saade R."/>
            <person name="Eguiarte L.E."/>
        </authorList>
    </citation>
    <scope>NUCLEOTIDE SEQUENCE [LARGE SCALE GENOMIC DNA]</scope>
    <source>
        <strain evidence="1">JBR-2021</strain>
    </source>
</reference>